<gene>
    <name evidence="2" type="ORF">EZS27_016653</name>
</gene>
<dbReference type="EMBL" id="SNRY01000929">
    <property type="protein sequence ID" value="KAA6335092.1"/>
    <property type="molecule type" value="Genomic_DNA"/>
</dbReference>
<proteinExistence type="predicted"/>
<sequence length="84" mass="9273">MLNNSVPPKKGESSKPDSLSVLSSNNSDSQKGKDLAQEIIDEMKNQGILDKFVDEKTGKPLFEIQFSNETVVCEVKEDNGKSQE</sequence>
<organism evidence="2">
    <name type="scientific">termite gut metagenome</name>
    <dbReference type="NCBI Taxonomy" id="433724"/>
    <lineage>
        <taxon>unclassified sequences</taxon>
        <taxon>metagenomes</taxon>
        <taxon>organismal metagenomes</taxon>
    </lineage>
</organism>
<dbReference type="AlphaFoldDB" id="A0A5J4RNJ7"/>
<comment type="caution">
    <text evidence="2">The sequence shown here is derived from an EMBL/GenBank/DDBJ whole genome shotgun (WGS) entry which is preliminary data.</text>
</comment>
<feature type="region of interest" description="Disordered" evidence="1">
    <location>
        <begin position="1"/>
        <end position="36"/>
    </location>
</feature>
<protein>
    <submittedName>
        <fullName evidence="2">Uncharacterized protein</fullName>
    </submittedName>
</protein>
<evidence type="ECO:0000313" key="2">
    <source>
        <dbReference type="EMBL" id="KAA6335092.1"/>
    </source>
</evidence>
<feature type="compositionally biased region" description="Low complexity" evidence="1">
    <location>
        <begin position="16"/>
        <end position="29"/>
    </location>
</feature>
<accession>A0A5J4RNJ7</accession>
<evidence type="ECO:0000256" key="1">
    <source>
        <dbReference type="SAM" id="MobiDB-lite"/>
    </source>
</evidence>
<reference evidence="2" key="1">
    <citation type="submission" date="2019-03" db="EMBL/GenBank/DDBJ databases">
        <title>Single cell metagenomics reveals metabolic interactions within the superorganism composed of flagellate Streblomastix strix and complex community of Bacteroidetes bacteria on its surface.</title>
        <authorList>
            <person name="Treitli S.C."/>
            <person name="Kolisko M."/>
            <person name="Husnik F."/>
            <person name="Keeling P."/>
            <person name="Hampl V."/>
        </authorList>
    </citation>
    <scope>NUCLEOTIDE SEQUENCE</scope>
    <source>
        <strain evidence="2">STM</strain>
    </source>
</reference>
<name>A0A5J4RNJ7_9ZZZZ</name>